<keyword evidence="3" id="KW-1185">Reference proteome</keyword>
<reference evidence="3" key="1">
    <citation type="submission" date="2019-02" db="EMBL/GenBank/DDBJ databases">
        <title>Draft genome sequence of Enterococcus sp. Gos25-1.</title>
        <authorList>
            <person name="Tanaka N."/>
            <person name="Shiwa Y."/>
            <person name="Fujita N."/>
        </authorList>
    </citation>
    <scope>NUCLEOTIDE SEQUENCE [LARGE SCALE GENOMIC DNA]</scope>
    <source>
        <strain evidence="3">Gos25-1</strain>
    </source>
</reference>
<dbReference type="RefSeq" id="WP_146620686.1">
    <property type="nucleotide sequence ID" value="NZ_BJCC01000001.1"/>
</dbReference>
<keyword evidence="1" id="KW-0812">Transmembrane</keyword>
<keyword evidence="1" id="KW-0472">Membrane</keyword>
<evidence type="ECO:0000313" key="3">
    <source>
        <dbReference type="Proteomes" id="UP000290567"/>
    </source>
</evidence>
<dbReference type="Proteomes" id="UP000290567">
    <property type="component" value="Unassembled WGS sequence"/>
</dbReference>
<feature type="transmembrane region" description="Helical" evidence="1">
    <location>
        <begin position="159"/>
        <end position="185"/>
    </location>
</feature>
<dbReference type="EMBL" id="BJCC01000001">
    <property type="protein sequence ID" value="GCF92166.1"/>
    <property type="molecule type" value="Genomic_DNA"/>
</dbReference>
<evidence type="ECO:0008006" key="4">
    <source>
        <dbReference type="Google" id="ProtNLM"/>
    </source>
</evidence>
<keyword evidence="1" id="KW-1133">Transmembrane helix</keyword>
<evidence type="ECO:0000256" key="1">
    <source>
        <dbReference type="SAM" id="Phobius"/>
    </source>
</evidence>
<feature type="transmembrane region" description="Helical" evidence="1">
    <location>
        <begin position="197"/>
        <end position="218"/>
    </location>
</feature>
<gene>
    <name evidence="2" type="ORF">NRIC_00570</name>
</gene>
<feature type="transmembrane region" description="Helical" evidence="1">
    <location>
        <begin position="230"/>
        <end position="250"/>
    </location>
</feature>
<protein>
    <recommendedName>
        <fullName evidence="4">ABC transporter permease</fullName>
    </recommendedName>
</protein>
<organism evidence="2 3">
    <name type="scientific">Enterococcus florum</name>
    <dbReference type="NCBI Taxonomy" id="2480627"/>
    <lineage>
        <taxon>Bacteria</taxon>
        <taxon>Bacillati</taxon>
        <taxon>Bacillota</taxon>
        <taxon>Bacilli</taxon>
        <taxon>Lactobacillales</taxon>
        <taxon>Enterococcaceae</taxon>
        <taxon>Enterococcus</taxon>
    </lineage>
</organism>
<accession>A0A4P5P3X6</accession>
<name>A0A4P5P3X6_9ENTE</name>
<sequence>MIRSIYWERYKKALIALCLLIIAFSAYTGYSQQRDWHYKRNDYLTNPERKQEFRESEGAMGSSYENGAVGFSSYDEFVEYHSYLFHSTQPHASNTNVPKAKDYTANEAYQSSQSRTPGLLIVVIALTGFLLFFYDQKTGFNQFLYSLSVSRKELFVKKLLYLVLPLMASVVFGKLIQAILLYVMIPQPYMNATLGQLLYSIVGFSSLIFLLFSANLLIGTLMGNIVFGPLTWLVFNWLALGIPSSVYGVFDIYSLRKGESFNNYPKNLFLIDIGKTGGYWWMSLLLLALAAGCLYWAYREYSMISLENDSDYLLSKTARWPVWLVMTTFTSFVFTININSPWQVYYSQIVHKIDFTGTIVTPIIQTIVGILFVAASCFVIVFFSSIREHLLVWQQKRLIKKELASH</sequence>
<evidence type="ECO:0000313" key="2">
    <source>
        <dbReference type="EMBL" id="GCF92166.1"/>
    </source>
</evidence>
<dbReference type="AlphaFoldDB" id="A0A4P5P3X6"/>
<dbReference type="OrthoDB" id="2199746at2"/>
<feature type="transmembrane region" description="Helical" evidence="1">
    <location>
        <begin position="278"/>
        <end position="298"/>
    </location>
</feature>
<comment type="caution">
    <text evidence="2">The sequence shown here is derived from an EMBL/GenBank/DDBJ whole genome shotgun (WGS) entry which is preliminary data.</text>
</comment>
<feature type="transmembrane region" description="Helical" evidence="1">
    <location>
        <begin position="318"/>
        <end position="339"/>
    </location>
</feature>
<feature type="transmembrane region" description="Helical" evidence="1">
    <location>
        <begin position="359"/>
        <end position="383"/>
    </location>
</feature>
<feature type="transmembrane region" description="Helical" evidence="1">
    <location>
        <begin position="116"/>
        <end position="134"/>
    </location>
</feature>
<proteinExistence type="predicted"/>